<dbReference type="SUPFAM" id="SSF54928">
    <property type="entry name" value="RNA-binding domain, RBD"/>
    <property type="match status" value="2"/>
</dbReference>
<feature type="compositionally biased region" description="Basic and acidic residues" evidence="3">
    <location>
        <begin position="56"/>
        <end position="66"/>
    </location>
</feature>
<dbReference type="AlphaFoldDB" id="A0A7R8YTX1"/>
<feature type="compositionally biased region" description="Low complexity" evidence="3">
    <location>
        <begin position="312"/>
        <end position="323"/>
    </location>
</feature>
<dbReference type="InParanoid" id="A0A7R8YTX1"/>
<evidence type="ECO:0000256" key="3">
    <source>
        <dbReference type="SAM" id="MobiDB-lite"/>
    </source>
</evidence>
<keyword evidence="6" id="KW-1185">Reference proteome</keyword>
<feature type="domain" description="RRM" evidence="4">
    <location>
        <begin position="210"/>
        <end position="285"/>
    </location>
</feature>
<evidence type="ECO:0000256" key="1">
    <source>
        <dbReference type="ARBA" id="ARBA00022884"/>
    </source>
</evidence>
<evidence type="ECO:0000313" key="6">
    <source>
        <dbReference type="Proteomes" id="UP000594454"/>
    </source>
</evidence>
<keyword evidence="1 2" id="KW-0694">RNA-binding</keyword>
<dbReference type="Pfam" id="PF00076">
    <property type="entry name" value="RRM_1"/>
    <property type="match status" value="2"/>
</dbReference>
<dbReference type="Gene3D" id="3.30.70.330">
    <property type="match status" value="2"/>
</dbReference>
<name>A0A7R8YTX1_HERIL</name>
<feature type="region of interest" description="Disordered" evidence="3">
    <location>
        <begin position="284"/>
        <end position="369"/>
    </location>
</feature>
<feature type="compositionally biased region" description="Basic residues" evidence="3">
    <location>
        <begin position="340"/>
        <end position="358"/>
    </location>
</feature>
<dbReference type="InterPro" id="IPR000504">
    <property type="entry name" value="RRM_dom"/>
</dbReference>
<organism evidence="5 6">
    <name type="scientific">Hermetia illucens</name>
    <name type="common">Black soldier fly</name>
    <dbReference type="NCBI Taxonomy" id="343691"/>
    <lineage>
        <taxon>Eukaryota</taxon>
        <taxon>Metazoa</taxon>
        <taxon>Ecdysozoa</taxon>
        <taxon>Arthropoda</taxon>
        <taxon>Hexapoda</taxon>
        <taxon>Insecta</taxon>
        <taxon>Pterygota</taxon>
        <taxon>Neoptera</taxon>
        <taxon>Endopterygota</taxon>
        <taxon>Diptera</taxon>
        <taxon>Brachycera</taxon>
        <taxon>Stratiomyomorpha</taxon>
        <taxon>Stratiomyidae</taxon>
        <taxon>Hermetiinae</taxon>
        <taxon>Hermetia</taxon>
    </lineage>
</organism>
<dbReference type="InterPro" id="IPR050502">
    <property type="entry name" value="Euk_RNA-bind_prot"/>
</dbReference>
<feature type="compositionally biased region" description="Basic and acidic residues" evidence="3">
    <location>
        <begin position="104"/>
        <end position="113"/>
    </location>
</feature>
<dbReference type="InterPro" id="IPR012677">
    <property type="entry name" value="Nucleotide-bd_a/b_plait_sf"/>
</dbReference>
<dbReference type="FunCoup" id="A0A7R8YTX1">
    <property type="interactions" value="498"/>
</dbReference>
<protein>
    <recommendedName>
        <fullName evidence="4">RRM domain-containing protein</fullName>
    </recommendedName>
</protein>
<gene>
    <name evidence="5" type="ORF">HERILL_LOCUS8047</name>
</gene>
<dbReference type="OMA" id="YRTRGAN"/>
<dbReference type="SMART" id="SM00360">
    <property type="entry name" value="RRM"/>
    <property type="match status" value="2"/>
</dbReference>
<proteinExistence type="predicted"/>
<dbReference type="PROSITE" id="PS50102">
    <property type="entry name" value="RRM"/>
    <property type="match status" value="2"/>
</dbReference>
<feature type="compositionally biased region" description="Basic and acidic residues" evidence="3">
    <location>
        <begin position="9"/>
        <end position="21"/>
    </location>
</feature>
<sequence length="369" mass="41785">MGKTKKKDGKGEEVENKEGKVHSFINGKVQKKEKHQNPDKKRKTLLEPKAKTLKKERKDDNDEGKKPKNKNQTPEKNRNSKRRNNLPLSAAASEDISTEAPEETSEKTLRHESKPENTIFVGNLPTNTKQKQLKMLFEKFGKVVSVRLRTSLGKRLFKHTMRKKTDSLNGYVVFESIESKEKALKLTGTEFKARHIRVTSAQDLSSEPKRTVFVGNLKYNATDEKLHEIFSTCGDVDYVRTIRNEKGCTGVAYVCFKKPEAVSLALDLNDTMLDERPIRVQRYKKNDGEVKGGKKVLSGPARRMSEKKNKQAKGGKSAKSAASKKSDSPRKEKKSDFHGKKISTTKKKPKDKKKKVSHLQKLANKIAPK</sequence>
<reference evidence="5 6" key="1">
    <citation type="submission" date="2020-11" db="EMBL/GenBank/DDBJ databases">
        <authorList>
            <person name="Wallbank WR R."/>
            <person name="Pardo Diaz C."/>
            <person name="Kozak K."/>
            <person name="Martin S."/>
            <person name="Jiggins C."/>
            <person name="Moest M."/>
            <person name="Warren A I."/>
            <person name="Generalovic N T."/>
            <person name="Byers J.R.P. K."/>
            <person name="Montejo-Kovacevich G."/>
            <person name="Yen C E."/>
        </authorList>
    </citation>
    <scope>NUCLEOTIDE SEQUENCE [LARGE SCALE GENOMIC DNA]</scope>
</reference>
<feature type="compositionally biased region" description="Basic and acidic residues" evidence="3">
    <location>
        <begin position="324"/>
        <end position="339"/>
    </location>
</feature>
<feature type="domain" description="RRM" evidence="4">
    <location>
        <begin position="117"/>
        <end position="203"/>
    </location>
</feature>
<dbReference type="Proteomes" id="UP000594454">
    <property type="component" value="Chromosome 3"/>
</dbReference>
<evidence type="ECO:0000313" key="5">
    <source>
        <dbReference type="EMBL" id="CAD7085187.1"/>
    </source>
</evidence>
<dbReference type="GO" id="GO:0003729">
    <property type="term" value="F:mRNA binding"/>
    <property type="evidence" value="ECO:0007669"/>
    <property type="project" value="TreeGrafter"/>
</dbReference>
<dbReference type="EMBL" id="LR899011">
    <property type="protein sequence ID" value="CAD7085187.1"/>
    <property type="molecule type" value="Genomic_DNA"/>
</dbReference>
<dbReference type="PANTHER" id="PTHR48025:SF1">
    <property type="entry name" value="RRM DOMAIN-CONTAINING PROTEIN"/>
    <property type="match status" value="1"/>
</dbReference>
<dbReference type="PANTHER" id="PTHR48025">
    <property type="entry name" value="OS02G0815200 PROTEIN"/>
    <property type="match status" value="1"/>
</dbReference>
<feature type="region of interest" description="Disordered" evidence="3">
    <location>
        <begin position="1"/>
        <end position="113"/>
    </location>
</feature>
<dbReference type="InterPro" id="IPR035979">
    <property type="entry name" value="RBD_domain_sf"/>
</dbReference>
<evidence type="ECO:0000259" key="4">
    <source>
        <dbReference type="PROSITE" id="PS50102"/>
    </source>
</evidence>
<dbReference type="OrthoDB" id="442677at2759"/>
<evidence type="ECO:0000256" key="2">
    <source>
        <dbReference type="PROSITE-ProRule" id="PRU00176"/>
    </source>
</evidence>
<feature type="compositionally biased region" description="Basic and acidic residues" evidence="3">
    <location>
        <begin position="35"/>
        <end position="50"/>
    </location>
</feature>
<accession>A0A7R8YTX1</accession>